<reference evidence="2 3" key="1">
    <citation type="submission" date="2021-06" db="EMBL/GenBank/DDBJ databases">
        <authorList>
            <person name="Palmer J.M."/>
        </authorList>
    </citation>
    <scope>NUCLEOTIDE SEQUENCE [LARGE SCALE GENOMIC DNA]</scope>
    <source>
        <strain evidence="3">if_2019</strain>
        <tissue evidence="2">Muscle</tissue>
    </source>
</reference>
<proteinExistence type="predicted"/>
<evidence type="ECO:0000313" key="2">
    <source>
        <dbReference type="EMBL" id="MEQ2232187.1"/>
    </source>
</evidence>
<gene>
    <name evidence="2" type="ORF">ILYODFUR_008611</name>
</gene>
<sequence>MNSHQYSAHLQGCLCTTTADRHIKLQLQLIQTGEAGDHHFLCITVSKSAGAVSHYSSVVARPGFNARFFQSPGLLGQSQPELAFYLENSHLPVRPLPALPPLEDLKHNGHTLSLPTSGPVTYMASIPTREEPSKTKLQK</sequence>
<protein>
    <submittedName>
        <fullName evidence="2">Uncharacterized protein</fullName>
    </submittedName>
</protein>
<feature type="compositionally biased region" description="Basic and acidic residues" evidence="1">
    <location>
        <begin position="128"/>
        <end position="139"/>
    </location>
</feature>
<organism evidence="2 3">
    <name type="scientific">Ilyodon furcidens</name>
    <name type="common">goldbreast splitfin</name>
    <dbReference type="NCBI Taxonomy" id="33524"/>
    <lineage>
        <taxon>Eukaryota</taxon>
        <taxon>Metazoa</taxon>
        <taxon>Chordata</taxon>
        <taxon>Craniata</taxon>
        <taxon>Vertebrata</taxon>
        <taxon>Euteleostomi</taxon>
        <taxon>Actinopterygii</taxon>
        <taxon>Neopterygii</taxon>
        <taxon>Teleostei</taxon>
        <taxon>Neoteleostei</taxon>
        <taxon>Acanthomorphata</taxon>
        <taxon>Ovalentaria</taxon>
        <taxon>Atherinomorphae</taxon>
        <taxon>Cyprinodontiformes</taxon>
        <taxon>Goodeidae</taxon>
        <taxon>Ilyodon</taxon>
    </lineage>
</organism>
<name>A0ABV0TH20_9TELE</name>
<evidence type="ECO:0000256" key="1">
    <source>
        <dbReference type="SAM" id="MobiDB-lite"/>
    </source>
</evidence>
<feature type="region of interest" description="Disordered" evidence="1">
    <location>
        <begin position="109"/>
        <end position="139"/>
    </location>
</feature>
<feature type="compositionally biased region" description="Polar residues" evidence="1">
    <location>
        <begin position="110"/>
        <end position="119"/>
    </location>
</feature>
<dbReference type="Proteomes" id="UP001482620">
    <property type="component" value="Unassembled WGS sequence"/>
</dbReference>
<dbReference type="EMBL" id="JAHRIQ010035339">
    <property type="protein sequence ID" value="MEQ2232187.1"/>
    <property type="molecule type" value="Genomic_DNA"/>
</dbReference>
<accession>A0ABV0TH20</accession>
<evidence type="ECO:0000313" key="3">
    <source>
        <dbReference type="Proteomes" id="UP001482620"/>
    </source>
</evidence>
<keyword evidence="3" id="KW-1185">Reference proteome</keyword>
<comment type="caution">
    <text evidence="2">The sequence shown here is derived from an EMBL/GenBank/DDBJ whole genome shotgun (WGS) entry which is preliminary data.</text>
</comment>